<protein>
    <submittedName>
        <fullName evidence="6">Pyridine nucleotide-disulfide oxidoreductase</fullName>
    </submittedName>
</protein>
<feature type="domain" description="FAD/NAD(P)-binding" evidence="5">
    <location>
        <begin position="3"/>
        <end position="266"/>
    </location>
</feature>
<evidence type="ECO:0000256" key="1">
    <source>
        <dbReference type="ARBA" id="ARBA00001974"/>
    </source>
</evidence>
<dbReference type="InterPro" id="IPR017584">
    <property type="entry name" value="Pyridine_nucleo_diS_OxRdtase_N"/>
</dbReference>
<dbReference type="EMBL" id="CP045201">
    <property type="protein sequence ID" value="QOL82702.1"/>
    <property type="molecule type" value="Genomic_DNA"/>
</dbReference>
<accession>A0A7L9WS47</accession>
<comment type="cofactor">
    <cofactor evidence="1">
        <name>FAD</name>
        <dbReference type="ChEBI" id="CHEBI:57692"/>
    </cofactor>
</comment>
<keyword evidence="3" id="KW-0274">FAD</keyword>
<dbReference type="NCBIfam" id="TIGR03169">
    <property type="entry name" value="Nterm_to_SelD"/>
    <property type="match status" value="1"/>
</dbReference>
<evidence type="ECO:0000256" key="2">
    <source>
        <dbReference type="ARBA" id="ARBA00022630"/>
    </source>
</evidence>
<organism evidence="6 7">
    <name type="scientific">Pseudooceanicola spongiae</name>
    <dbReference type="NCBI Taxonomy" id="2613965"/>
    <lineage>
        <taxon>Bacteria</taxon>
        <taxon>Pseudomonadati</taxon>
        <taxon>Pseudomonadota</taxon>
        <taxon>Alphaproteobacteria</taxon>
        <taxon>Rhodobacterales</taxon>
        <taxon>Paracoccaceae</taxon>
        <taxon>Pseudooceanicola</taxon>
    </lineage>
</organism>
<gene>
    <name evidence="6" type="ORF">F3W81_18870</name>
</gene>
<dbReference type="PANTHER" id="PTHR42913">
    <property type="entry name" value="APOPTOSIS-INDUCING FACTOR 1"/>
    <property type="match status" value="1"/>
</dbReference>
<reference evidence="6 7" key="1">
    <citation type="submission" date="2019-10" db="EMBL/GenBank/DDBJ databases">
        <title>Pseudopuniceibacterium sp. HQ09 islated from Antarctica.</title>
        <authorList>
            <person name="Liao L."/>
            <person name="Su S."/>
            <person name="Chen B."/>
            <person name="Yu Y."/>
        </authorList>
    </citation>
    <scope>NUCLEOTIDE SEQUENCE [LARGE SCALE GENOMIC DNA]</scope>
    <source>
        <strain evidence="6 7">HQ09</strain>
    </source>
</reference>
<evidence type="ECO:0000256" key="3">
    <source>
        <dbReference type="ARBA" id="ARBA00022827"/>
    </source>
</evidence>
<keyword evidence="4" id="KW-0560">Oxidoreductase</keyword>
<name>A0A7L9WS47_9RHOB</name>
<keyword evidence="7" id="KW-1185">Reference proteome</keyword>
<dbReference type="Proteomes" id="UP000594118">
    <property type="component" value="Chromosome"/>
</dbReference>
<proteinExistence type="predicted"/>
<evidence type="ECO:0000313" key="6">
    <source>
        <dbReference type="EMBL" id="QOL82702.1"/>
    </source>
</evidence>
<dbReference type="InterPro" id="IPR023753">
    <property type="entry name" value="FAD/NAD-binding_dom"/>
</dbReference>
<dbReference type="KEGG" id="pshq:F3W81_18870"/>
<keyword evidence="2" id="KW-0285">Flavoprotein</keyword>
<dbReference type="GO" id="GO:0019646">
    <property type="term" value="P:aerobic electron transport chain"/>
    <property type="evidence" value="ECO:0007669"/>
    <property type="project" value="TreeGrafter"/>
</dbReference>
<dbReference type="Pfam" id="PF07992">
    <property type="entry name" value="Pyr_redox_2"/>
    <property type="match status" value="1"/>
</dbReference>
<dbReference type="InterPro" id="IPR036188">
    <property type="entry name" value="FAD/NAD-bd_sf"/>
</dbReference>
<dbReference type="InterPro" id="IPR051169">
    <property type="entry name" value="NADH-Q_oxidoreductase"/>
</dbReference>
<evidence type="ECO:0000256" key="4">
    <source>
        <dbReference type="ARBA" id="ARBA00023002"/>
    </source>
</evidence>
<dbReference type="GO" id="GO:0003955">
    <property type="term" value="F:NAD(P)H dehydrogenase (quinone) activity"/>
    <property type="evidence" value="ECO:0007669"/>
    <property type="project" value="TreeGrafter"/>
</dbReference>
<evidence type="ECO:0000313" key="7">
    <source>
        <dbReference type="Proteomes" id="UP000594118"/>
    </source>
</evidence>
<evidence type="ECO:0000259" key="5">
    <source>
        <dbReference type="Pfam" id="PF07992"/>
    </source>
</evidence>
<dbReference type="AlphaFoldDB" id="A0A7L9WS47"/>
<dbReference type="Gene3D" id="3.50.50.100">
    <property type="match status" value="1"/>
</dbReference>
<dbReference type="RefSeq" id="WP_193080998.1">
    <property type="nucleotide sequence ID" value="NZ_CP045201.1"/>
</dbReference>
<dbReference type="SUPFAM" id="SSF51905">
    <property type="entry name" value="FAD/NAD(P)-binding domain"/>
    <property type="match status" value="2"/>
</dbReference>
<dbReference type="PANTHER" id="PTHR42913:SF9">
    <property type="entry name" value="SLR1591 PROTEIN"/>
    <property type="match status" value="1"/>
</dbReference>
<sequence>MKHVVLIGGGHTHALVLQAYAKAAPNLRLTLIDAQPHATYSGMVPGYLAGHYTRDQLQIDLAQLAARAGATFLQAHVSAIDPIAKRLTLQSGGDIAYDIASLDIGLDHSGPGLPVKPFATLCDRWDSFVSAGGGHVAILGAGAAGCELALAAAHRLGPRSHVTLIDRAEHIAPQLAPALRHRLTRALNTAGATLHLGQSIAPKADLQITATGGQPHRWLHALTGPQGIPVAPTLQTGAHPDLFATGDCAHFTARPLPKAGVFAVRQAPILADNLQALAQGQPLRPYHPQSDYLKLLSLGGHSAIADWHGLTASGAAFWHLKDRIDRAFMARFNG</sequence>